<name>A0A550BYV6_9AGAR</name>
<dbReference type="Proteomes" id="UP000320762">
    <property type="component" value="Unassembled WGS sequence"/>
</dbReference>
<evidence type="ECO:0000313" key="2">
    <source>
        <dbReference type="Proteomes" id="UP000320762"/>
    </source>
</evidence>
<dbReference type="STRING" id="97359.A0A550BYV6"/>
<proteinExistence type="predicted"/>
<dbReference type="OrthoDB" id="3184970at2759"/>
<protein>
    <recommendedName>
        <fullName evidence="3">BTB domain-containing protein</fullName>
    </recommendedName>
</protein>
<gene>
    <name evidence="1" type="ORF">BD626DRAFT_574231</name>
</gene>
<keyword evidence="2" id="KW-1185">Reference proteome</keyword>
<reference evidence="1 2" key="1">
    <citation type="journal article" date="2019" name="New Phytol.">
        <title>Comparative genomics reveals unique wood-decay strategies and fruiting body development in the Schizophyllaceae.</title>
        <authorList>
            <person name="Almasi E."/>
            <person name="Sahu N."/>
            <person name="Krizsan K."/>
            <person name="Balint B."/>
            <person name="Kovacs G.M."/>
            <person name="Kiss B."/>
            <person name="Cseklye J."/>
            <person name="Drula E."/>
            <person name="Henrissat B."/>
            <person name="Nagy I."/>
            <person name="Chovatia M."/>
            <person name="Adam C."/>
            <person name="LaButti K."/>
            <person name="Lipzen A."/>
            <person name="Riley R."/>
            <person name="Grigoriev I.V."/>
            <person name="Nagy L.G."/>
        </authorList>
    </citation>
    <scope>NUCLEOTIDE SEQUENCE [LARGE SCALE GENOMIC DNA]</scope>
    <source>
        <strain evidence="1 2">NL-1724</strain>
    </source>
</reference>
<dbReference type="EMBL" id="VDMD01000043">
    <property type="protein sequence ID" value="TRM57744.1"/>
    <property type="molecule type" value="Genomic_DNA"/>
</dbReference>
<evidence type="ECO:0008006" key="3">
    <source>
        <dbReference type="Google" id="ProtNLM"/>
    </source>
</evidence>
<dbReference type="AlphaFoldDB" id="A0A550BYV6"/>
<sequence length="231" mass="25490">MATVAQPRTSARFSDSSAPGVVPLVSSDNVVFYIDRVKLEHEAHAFPPSSATLAFNETIPLDEDEETLNLLFAFVYQDHHVRLELVEFSVLARLAEAVENAQHKAHPAEVMAYAAKHGHEDIFDLAAPFSRGLPFAQVHTLLPPAYYTAWTLYYDEFRRAINSVTAIAYPTFHIKTCSSSGGPAIFVSRSHALQIDILDALVSEVTLDTTWKNDLSAALAAIPPFTTYLTK</sequence>
<evidence type="ECO:0000313" key="1">
    <source>
        <dbReference type="EMBL" id="TRM57744.1"/>
    </source>
</evidence>
<comment type="caution">
    <text evidence="1">The sequence shown here is derived from an EMBL/GenBank/DDBJ whole genome shotgun (WGS) entry which is preliminary data.</text>
</comment>
<accession>A0A550BYV6</accession>
<organism evidence="1 2">
    <name type="scientific">Schizophyllum amplum</name>
    <dbReference type="NCBI Taxonomy" id="97359"/>
    <lineage>
        <taxon>Eukaryota</taxon>
        <taxon>Fungi</taxon>
        <taxon>Dikarya</taxon>
        <taxon>Basidiomycota</taxon>
        <taxon>Agaricomycotina</taxon>
        <taxon>Agaricomycetes</taxon>
        <taxon>Agaricomycetidae</taxon>
        <taxon>Agaricales</taxon>
        <taxon>Schizophyllaceae</taxon>
        <taxon>Schizophyllum</taxon>
    </lineage>
</organism>